<evidence type="ECO:0000256" key="2">
    <source>
        <dbReference type="ARBA" id="ARBA00012438"/>
    </source>
</evidence>
<dbReference type="SMART" id="SM00387">
    <property type="entry name" value="HATPase_c"/>
    <property type="match status" value="1"/>
</dbReference>
<feature type="transmembrane region" description="Helical" evidence="10">
    <location>
        <begin position="95"/>
        <end position="116"/>
    </location>
</feature>
<evidence type="ECO:0000256" key="4">
    <source>
        <dbReference type="ARBA" id="ARBA00022679"/>
    </source>
</evidence>
<evidence type="ECO:0000256" key="6">
    <source>
        <dbReference type="ARBA" id="ARBA00022777"/>
    </source>
</evidence>
<keyword evidence="10" id="KW-0812">Transmembrane</keyword>
<evidence type="ECO:0000259" key="11">
    <source>
        <dbReference type="SMART" id="SM00387"/>
    </source>
</evidence>
<dbReference type="Pfam" id="PF02518">
    <property type="entry name" value="HATPase_c"/>
    <property type="match status" value="1"/>
</dbReference>
<organism evidence="12 13">
    <name type="scientific">Falsarthrobacter nasiphocae</name>
    <dbReference type="NCBI Taxonomy" id="189863"/>
    <lineage>
        <taxon>Bacteria</taxon>
        <taxon>Bacillati</taxon>
        <taxon>Actinomycetota</taxon>
        <taxon>Actinomycetes</taxon>
        <taxon>Micrococcales</taxon>
        <taxon>Micrococcaceae</taxon>
        <taxon>Falsarthrobacter</taxon>
    </lineage>
</organism>
<comment type="caution">
    <text evidence="12">The sequence shown here is derived from an EMBL/GenBank/DDBJ whole genome shotgun (WGS) entry which is preliminary data.</text>
</comment>
<dbReference type="GO" id="GO:0046983">
    <property type="term" value="F:protein dimerization activity"/>
    <property type="evidence" value="ECO:0007669"/>
    <property type="project" value="InterPro"/>
</dbReference>
<keyword evidence="4" id="KW-0808">Transferase</keyword>
<evidence type="ECO:0000256" key="1">
    <source>
        <dbReference type="ARBA" id="ARBA00000085"/>
    </source>
</evidence>
<evidence type="ECO:0000313" key="13">
    <source>
        <dbReference type="Proteomes" id="UP001247307"/>
    </source>
</evidence>
<dbReference type="PANTHER" id="PTHR24421">
    <property type="entry name" value="NITRATE/NITRITE SENSOR PROTEIN NARX-RELATED"/>
    <property type="match status" value="1"/>
</dbReference>
<feature type="transmembrane region" description="Helical" evidence="10">
    <location>
        <begin position="49"/>
        <end position="66"/>
    </location>
</feature>
<feature type="domain" description="Histidine kinase/HSP90-like ATPase" evidence="11">
    <location>
        <begin position="284"/>
        <end position="395"/>
    </location>
</feature>
<dbReference type="Pfam" id="PF07730">
    <property type="entry name" value="HisKA_3"/>
    <property type="match status" value="1"/>
</dbReference>
<comment type="catalytic activity">
    <reaction evidence="1">
        <text>ATP + protein L-histidine = ADP + protein N-phospho-L-histidine.</text>
        <dbReference type="EC" id="2.7.13.3"/>
    </reaction>
</comment>
<keyword evidence="13" id="KW-1185">Reference proteome</keyword>
<keyword evidence="10" id="KW-1133">Transmembrane helix</keyword>
<dbReference type="CDD" id="cd16917">
    <property type="entry name" value="HATPase_UhpB-NarQ-NarX-like"/>
    <property type="match status" value="1"/>
</dbReference>
<dbReference type="InterPro" id="IPR011712">
    <property type="entry name" value="Sig_transdc_His_kin_sub3_dim/P"/>
</dbReference>
<dbReference type="EC" id="2.7.13.3" evidence="2"/>
<dbReference type="GO" id="GO:0016020">
    <property type="term" value="C:membrane"/>
    <property type="evidence" value="ECO:0007669"/>
    <property type="project" value="InterPro"/>
</dbReference>
<dbReference type="Gene3D" id="1.20.5.1930">
    <property type="match status" value="1"/>
</dbReference>
<keyword evidence="6 12" id="KW-0418">Kinase</keyword>
<dbReference type="Proteomes" id="UP001247307">
    <property type="component" value="Unassembled WGS sequence"/>
</dbReference>
<dbReference type="InterPro" id="IPR050482">
    <property type="entry name" value="Sensor_HK_TwoCompSys"/>
</dbReference>
<dbReference type="PANTHER" id="PTHR24421:SF10">
    <property type="entry name" value="NITRATE_NITRITE SENSOR PROTEIN NARQ"/>
    <property type="match status" value="1"/>
</dbReference>
<keyword evidence="10" id="KW-0472">Membrane</keyword>
<protein>
    <recommendedName>
        <fullName evidence="2">histidine kinase</fullName>
        <ecNumber evidence="2">2.7.13.3</ecNumber>
    </recommendedName>
</protein>
<evidence type="ECO:0000256" key="9">
    <source>
        <dbReference type="SAM" id="MobiDB-lite"/>
    </source>
</evidence>
<dbReference type="SUPFAM" id="SSF55874">
    <property type="entry name" value="ATPase domain of HSP90 chaperone/DNA topoisomerase II/histidine kinase"/>
    <property type="match status" value="1"/>
</dbReference>
<proteinExistence type="predicted"/>
<dbReference type="Gene3D" id="3.30.565.10">
    <property type="entry name" value="Histidine kinase-like ATPase, C-terminal domain"/>
    <property type="match status" value="1"/>
</dbReference>
<gene>
    <name evidence="12" type="ORF">J2S35_001049</name>
</gene>
<dbReference type="InterPro" id="IPR003594">
    <property type="entry name" value="HATPase_dom"/>
</dbReference>
<name>A0AAE3YEV4_9MICC</name>
<feature type="transmembrane region" description="Helical" evidence="10">
    <location>
        <begin position="122"/>
        <end position="146"/>
    </location>
</feature>
<feature type="region of interest" description="Disordered" evidence="9">
    <location>
        <begin position="332"/>
        <end position="363"/>
    </location>
</feature>
<dbReference type="InterPro" id="IPR036890">
    <property type="entry name" value="HATPase_C_sf"/>
</dbReference>
<sequence>MLGLWVAVEMPGLARSGQYGIEPWRAWVLAILTVLPLVGLLWRNRWPLGVFLAVFAMDLAACALLVTASTPNVVAGSFAGAVALYSVAKWRSPRVSWTCMLVQCTATAVFLAFVLFQEDTSFPVLIFVLASGTAAIYAGGAGVVLVGMAVRRERLHEEDLNAWAVDQRERAQLAERSRIAREMHDVVAHSLTVMITLADGAKVLSKSDPQKAAEVMGEVSKTGRSALADMRRVLGILKVDGEPAAARAPIAAREALAELVAGFRRAGVPVTLIHSGYSLPEDPAFVQTVFRIIQESLTNVLRYAKSASEVIVETHSDGEGVRVRVADNGLGVAPERSAQRRSRGEGLRTEPGQIPGTGNGLEGLRTRAHAFGGTLRAGPGPAQGWIVEAVFPPNFERRSS</sequence>
<keyword evidence="3" id="KW-0597">Phosphoprotein</keyword>
<keyword evidence="8" id="KW-0902">Two-component regulatory system</keyword>
<dbReference type="GO" id="GO:0005524">
    <property type="term" value="F:ATP binding"/>
    <property type="evidence" value="ECO:0007669"/>
    <property type="project" value="UniProtKB-KW"/>
</dbReference>
<evidence type="ECO:0000256" key="10">
    <source>
        <dbReference type="SAM" id="Phobius"/>
    </source>
</evidence>
<evidence type="ECO:0000256" key="5">
    <source>
        <dbReference type="ARBA" id="ARBA00022741"/>
    </source>
</evidence>
<feature type="transmembrane region" description="Helical" evidence="10">
    <location>
        <begin position="26"/>
        <end position="42"/>
    </location>
</feature>
<dbReference type="Pfam" id="PF23539">
    <property type="entry name" value="DUF7134"/>
    <property type="match status" value="1"/>
</dbReference>
<evidence type="ECO:0000256" key="3">
    <source>
        <dbReference type="ARBA" id="ARBA00022553"/>
    </source>
</evidence>
<dbReference type="AlphaFoldDB" id="A0AAE3YEV4"/>
<reference evidence="12" key="1">
    <citation type="submission" date="2023-07" db="EMBL/GenBank/DDBJ databases">
        <title>Sequencing the genomes of 1000 actinobacteria strains.</title>
        <authorList>
            <person name="Klenk H.-P."/>
        </authorList>
    </citation>
    <scope>NUCLEOTIDE SEQUENCE</scope>
    <source>
        <strain evidence="12">DSM 13988</strain>
    </source>
</reference>
<accession>A0AAE3YEV4</accession>
<dbReference type="EMBL" id="JAVDUI010000001">
    <property type="protein sequence ID" value="MDR6892109.1"/>
    <property type="molecule type" value="Genomic_DNA"/>
</dbReference>
<dbReference type="InterPro" id="IPR055558">
    <property type="entry name" value="DUF7134"/>
</dbReference>
<keyword evidence="5" id="KW-0547">Nucleotide-binding</keyword>
<keyword evidence="7" id="KW-0067">ATP-binding</keyword>
<dbReference type="RefSeq" id="WP_309850663.1">
    <property type="nucleotide sequence ID" value="NZ_JAVDUI010000001.1"/>
</dbReference>
<evidence type="ECO:0000256" key="7">
    <source>
        <dbReference type="ARBA" id="ARBA00022840"/>
    </source>
</evidence>
<dbReference type="GO" id="GO:0000155">
    <property type="term" value="F:phosphorelay sensor kinase activity"/>
    <property type="evidence" value="ECO:0007669"/>
    <property type="project" value="InterPro"/>
</dbReference>
<evidence type="ECO:0000313" key="12">
    <source>
        <dbReference type="EMBL" id="MDR6892109.1"/>
    </source>
</evidence>
<evidence type="ECO:0000256" key="8">
    <source>
        <dbReference type="ARBA" id="ARBA00023012"/>
    </source>
</evidence>